<dbReference type="EMBL" id="JACIFD010000012">
    <property type="protein sequence ID" value="MBB4071947.1"/>
    <property type="molecule type" value="Genomic_DNA"/>
</dbReference>
<evidence type="ECO:0000256" key="1">
    <source>
        <dbReference type="SAM" id="Phobius"/>
    </source>
</evidence>
<dbReference type="AlphaFoldDB" id="A0A840DPC1"/>
<keyword evidence="1" id="KW-1133">Transmembrane helix</keyword>
<keyword evidence="2" id="KW-0675">Receptor</keyword>
<evidence type="ECO:0000313" key="3">
    <source>
        <dbReference type="Proteomes" id="UP000571183"/>
    </source>
</evidence>
<keyword evidence="1" id="KW-0472">Membrane</keyword>
<dbReference type="Gene3D" id="3.10.350.10">
    <property type="entry name" value="LysM domain"/>
    <property type="match status" value="1"/>
</dbReference>
<sequence length="140" mass="14446">MSSSNLEIAVSEATVASVNASSQQLRLTRRGKAVLAAAAAAVVLSVMSVLLFGQPVTAAATSVAGEANYGYVVPTPGDSLWEIAERLDSAADPRDVVAELVRFNQLPSAELNAYEPIAVPSKYLGNPEVVTAAELGFAGQ</sequence>
<name>A0A840DPC1_9MICO</name>
<protein>
    <submittedName>
        <fullName evidence="2">Outer membrane receptor protein involved in Fe transport</fullName>
    </submittedName>
</protein>
<dbReference type="Proteomes" id="UP000571183">
    <property type="component" value="Unassembled WGS sequence"/>
</dbReference>
<keyword evidence="1" id="KW-0812">Transmembrane</keyword>
<accession>A0A840DPC1</accession>
<comment type="caution">
    <text evidence="2">The sequence shown here is derived from an EMBL/GenBank/DDBJ whole genome shotgun (WGS) entry which is preliminary data.</text>
</comment>
<proteinExistence type="predicted"/>
<dbReference type="InterPro" id="IPR036779">
    <property type="entry name" value="LysM_dom_sf"/>
</dbReference>
<gene>
    <name evidence="2" type="ORF">F5897_001270</name>
</gene>
<dbReference type="RefSeq" id="WP_183304891.1">
    <property type="nucleotide sequence ID" value="NZ_JACIFD010000012.1"/>
</dbReference>
<keyword evidence="3" id="KW-1185">Reference proteome</keyword>
<feature type="transmembrane region" description="Helical" evidence="1">
    <location>
        <begin position="33"/>
        <end position="53"/>
    </location>
</feature>
<organism evidence="2 3">
    <name type="scientific">Canibacter oris</name>
    <dbReference type="NCBI Taxonomy" id="1365628"/>
    <lineage>
        <taxon>Bacteria</taxon>
        <taxon>Bacillati</taxon>
        <taxon>Actinomycetota</taxon>
        <taxon>Actinomycetes</taxon>
        <taxon>Micrococcales</taxon>
        <taxon>Microbacteriaceae</taxon>
        <taxon>Canibacter</taxon>
    </lineage>
</organism>
<evidence type="ECO:0000313" key="2">
    <source>
        <dbReference type="EMBL" id="MBB4071947.1"/>
    </source>
</evidence>
<reference evidence="2" key="1">
    <citation type="submission" date="2020-08" db="EMBL/GenBank/DDBJ databases">
        <title>Sequencing the genomes of 1000 actinobacteria strains.</title>
        <authorList>
            <person name="Klenk H.-P."/>
        </authorList>
    </citation>
    <scope>NUCLEOTIDE SEQUENCE [LARGE SCALE GENOMIC DNA]</scope>
    <source>
        <strain evidence="2">DSM 27064</strain>
    </source>
</reference>